<dbReference type="GO" id="GO:0003677">
    <property type="term" value="F:DNA binding"/>
    <property type="evidence" value="ECO:0007669"/>
    <property type="project" value="UniProtKB-KW"/>
</dbReference>
<dbReference type="GO" id="GO:0009307">
    <property type="term" value="P:DNA restriction-modification system"/>
    <property type="evidence" value="ECO:0007669"/>
    <property type="project" value="UniProtKB-KW"/>
</dbReference>
<accession>A0A5J4Q2H9</accession>
<proteinExistence type="predicted"/>
<evidence type="ECO:0000313" key="10">
    <source>
        <dbReference type="EMBL" id="KAA6315280.1"/>
    </source>
</evidence>
<dbReference type="PANTHER" id="PTHR33841">
    <property type="entry name" value="DNA METHYLTRANSFERASE YEEA-RELATED"/>
    <property type="match status" value="1"/>
</dbReference>
<dbReference type="PANTHER" id="PTHR33841:SF1">
    <property type="entry name" value="DNA METHYLTRANSFERASE A"/>
    <property type="match status" value="1"/>
</dbReference>
<dbReference type="Pfam" id="PF07669">
    <property type="entry name" value="Eco57I"/>
    <property type="match status" value="1"/>
</dbReference>
<organism evidence="10">
    <name type="scientific">termite gut metagenome</name>
    <dbReference type="NCBI Taxonomy" id="433724"/>
    <lineage>
        <taxon>unclassified sequences</taxon>
        <taxon>metagenomes</taxon>
        <taxon>organismal metagenomes</taxon>
    </lineage>
</organism>
<comment type="catalytic activity">
    <reaction evidence="7">
        <text>a 2'-deoxyadenosine in DNA + S-adenosyl-L-methionine = an N(6)-methyl-2'-deoxyadenosine in DNA + S-adenosyl-L-homocysteine + H(+)</text>
        <dbReference type="Rhea" id="RHEA:15197"/>
        <dbReference type="Rhea" id="RHEA-COMP:12418"/>
        <dbReference type="Rhea" id="RHEA-COMP:12419"/>
        <dbReference type="ChEBI" id="CHEBI:15378"/>
        <dbReference type="ChEBI" id="CHEBI:57856"/>
        <dbReference type="ChEBI" id="CHEBI:59789"/>
        <dbReference type="ChEBI" id="CHEBI:90615"/>
        <dbReference type="ChEBI" id="CHEBI:90616"/>
        <dbReference type="EC" id="2.1.1.72"/>
    </reaction>
</comment>
<dbReference type="InterPro" id="IPR050953">
    <property type="entry name" value="N4_N6_ade-DNA_methylase"/>
</dbReference>
<dbReference type="Pfam" id="PF12950">
    <property type="entry name" value="TaqI_C"/>
    <property type="match status" value="1"/>
</dbReference>
<dbReference type="EMBL" id="SNRY01005313">
    <property type="protein sequence ID" value="KAA6315280.1"/>
    <property type="molecule type" value="Genomic_DNA"/>
</dbReference>
<dbReference type="InterPro" id="IPR002052">
    <property type="entry name" value="DNA_methylase_N6_adenine_CS"/>
</dbReference>
<dbReference type="GO" id="GO:0032259">
    <property type="term" value="P:methylation"/>
    <property type="evidence" value="ECO:0007669"/>
    <property type="project" value="UniProtKB-KW"/>
</dbReference>
<dbReference type="InterPro" id="IPR025931">
    <property type="entry name" value="TaqI_C"/>
</dbReference>
<protein>
    <recommendedName>
        <fullName evidence="1">site-specific DNA-methyltransferase (adenine-specific)</fullName>
        <ecNumber evidence="1">2.1.1.72</ecNumber>
    </recommendedName>
</protein>
<dbReference type="GO" id="GO:0016787">
    <property type="term" value="F:hydrolase activity"/>
    <property type="evidence" value="ECO:0007669"/>
    <property type="project" value="UniProtKB-KW"/>
</dbReference>
<evidence type="ECO:0000256" key="1">
    <source>
        <dbReference type="ARBA" id="ARBA00011900"/>
    </source>
</evidence>
<evidence type="ECO:0000259" key="9">
    <source>
        <dbReference type="Pfam" id="PF12950"/>
    </source>
</evidence>
<evidence type="ECO:0000256" key="5">
    <source>
        <dbReference type="ARBA" id="ARBA00022747"/>
    </source>
</evidence>
<dbReference type="InterPro" id="IPR029063">
    <property type="entry name" value="SAM-dependent_MTases_sf"/>
</dbReference>
<keyword evidence="6" id="KW-0238">DNA-binding</keyword>
<dbReference type="AlphaFoldDB" id="A0A5J4Q2H9"/>
<evidence type="ECO:0000256" key="2">
    <source>
        <dbReference type="ARBA" id="ARBA00022603"/>
    </source>
</evidence>
<dbReference type="SUPFAM" id="SSF53335">
    <property type="entry name" value="S-adenosyl-L-methionine-dependent methyltransferases"/>
    <property type="match status" value="1"/>
</dbReference>
<dbReference type="PROSITE" id="PS00092">
    <property type="entry name" value="N6_MTASE"/>
    <property type="match status" value="1"/>
</dbReference>
<reference evidence="10" key="1">
    <citation type="submission" date="2019-03" db="EMBL/GenBank/DDBJ databases">
        <title>Single cell metagenomics reveals metabolic interactions within the superorganism composed of flagellate Streblomastix strix and complex community of Bacteroidetes bacteria on its surface.</title>
        <authorList>
            <person name="Treitli S.C."/>
            <person name="Kolisko M."/>
            <person name="Husnik F."/>
            <person name="Keeling P."/>
            <person name="Hampl V."/>
        </authorList>
    </citation>
    <scope>NUCLEOTIDE SEQUENCE</scope>
    <source>
        <strain evidence="10">STM</strain>
    </source>
</reference>
<keyword evidence="10" id="KW-0378">Hydrolase</keyword>
<keyword evidence="3" id="KW-0808">Transferase</keyword>
<keyword evidence="5" id="KW-0680">Restriction system</keyword>
<sequence>MKKKYLVYGFDIVIGNPPYDVYEGKRVDEIPIIKKLKIYDIGSSGKLNAYKLFIAKSITLLNYNGIFTQIFQNSFLGDNSAKLLRKHLLTTQQIIKIDSFPERDDSHKRVFKSAKMSVCILSSKNINKDEYSFNLNIWEERKMENSTNVYFKNKEILLLDKESCVIPSVSQIEKNILNNFLNCKRLSSKITCYQGEINLSTNKSIIVEYANSETLPLLKGAGVQKWFLPEKMSQGKVEYLLYKDYLIANKGDKSTHFKYPRIVMQGITGVDEMYRIKATIVGENVFCGHSINYISLKEVPIVSAYYYLALLNSEFSNWFFKKFSTNSNVHSYEIHNIPYLNFTDNFIQIIVSYLLKNKMILSDIVFTFFEQIINSIIYELYFSEKIHAAQKGVIEYLQDLKPIDDSMTDEQKLAIINSEFKRLYNLANIQLLLFGQHGLFQKNRARK</sequence>
<dbReference type="GO" id="GO:0009007">
    <property type="term" value="F:site-specific DNA-methyltransferase (adenine-specific) activity"/>
    <property type="evidence" value="ECO:0007669"/>
    <property type="project" value="UniProtKB-EC"/>
</dbReference>
<evidence type="ECO:0000256" key="4">
    <source>
        <dbReference type="ARBA" id="ARBA00022691"/>
    </source>
</evidence>
<evidence type="ECO:0000256" key="7">
    <source>
        <dbReference type="ARBA" id="ARBA00047942"/>
    </source>
</evidence>
<keyword evidence="4" id="KW-0949">S-adenosyl-L-methionine</keyword>
<evidence type="ECO:0000256" key="6">
    <source>
        <dbReference type="ARBA" id="ARBA00023125"/>
    </source>
</evidence>
<comment type="caution">
    <text evidence="10">The sequence shown here is derived from an EMBL/GenBank/DDBJ whole genome shotgun (WGS) entry which is preliminary data.</text>
</comment>
<dbReference type="EC" id="2.1.1.72" evidence="1"/>
<dbReference type="InterPro" id="IPR011639">
    <property type="entry name" value="MethylTrfase_TaqI-like_dom"/>
</dbReference>
<evidence type="ECO:0000256" key="3">
    <source>
        <dbReference type="ARBA" id="ARBA00022679"/>
    </source>
</evidence>
<feature type="domain" description="Type II methyltransferase M.TaqI-like" evidence="8">
    <location>
        <begin position="9"/>
        <end position="100"/>
    </location>
</feature>
<name>A0A5J4Q2H9_9ZZZZ</name>
<dbReference type="Gene3D" id="3.40.50.150">
    <property type="entry name" value="Vaccinia Virus protein VP39"/>
    <property type="match status" value="1"/>
</dbReference>
<evidence type="ECO:0000259" key="8">
    <source>
        <dbReference type="Pfam" id="PF07669"/>
    </source>
</evidence>
<feature type="domain" description="TaqI-like C-terminal specificity" evidence="9">
    <location>
        <begin position="216"/>
        <end position="338"/>
    </location>
</feature>
<keyword evidence="2" id="KW-0489">Methyltransferase</keyword>
<gene>
    <name evidence="10" type="ORF">EZS27_034237</name>
</gene>